<dbReference type="HOGENOM" id="CLU_128596_4_1_0"/>
<keyword evidence="4" id="KW-1185">Reference proteome</keyword>
<dbReference type="eggNOG" id="COG3755">
    <property type="taxonomic scope" value="Bacteria"/>
</dbReference>
<dbReference type="EMBL" id="FP929003">
    <property type="protein sequence ID" value="CBK41705.1"/>
    <property type="molecule type" value="Genomic_DNA"/>
</dbReference>
<protein>
    <recommendedName>
        <fullName evidence="2">Lysozyme inhibitor LprI-like N-terminal domain-containing protein</fullName>
    </recommendedName>
</protein>
<evidence type="ECO:0000259" key="2">
    <source>
        <dbReference type="Pfam" id="PF07007"/>
    </source>
</evidence>
<name>D8PEP6_9BACT</name>
<sequence>MAKATINLCAVVVVIFSFISLVSANQDQQDCESSQTQLELNACWSQLAGEIEGKVKTAYLEIVRALEQAGEKNALKLLKRAQRYWEQYRDVQCEGARQLYEGGSVAKTVEATCRAKTGRNRIGDLDVTYSDRLQK</sequence>
<proteinExistence type="predicted"/>
<feature type="domain" description="Lysozyme inhibitor LprI-like N-terminal" evidence="2">
    <location>
        <begin position="32"/>
        <end position="125"/>
    </location>
</feature>
<dbReference type="InterPro" id="IPR009739">
    <property type="entry name" value="LprI-like_N"/>
</dbReference>
<feature type="signal peptide" evidence="1">
    <location>
        <begin position="1"/>
        <end position="24"/>
    </location>
</feature>
<organism evidence="3 4">
    <name type="scientific">Nitrospira defluvii</name>
    <dbReference type="NCBI Taxonomy" id="330214"/>
    <lineage>
        <taxon>Bacteria</taxon>
        <taxon>Pseudomonadati</taxon>
        <taxon>Nitrospirota</taxon>
        <taxon>Nitrospiria</taxon>
        <taxon>Nitrospirales</taxon>
        <taxon>Nitrospiraceae</taxon>
        <taxon>Nitrospira</taxon>
    </lineage>
</organism>
<reference evidence="3 4" key="1">
    <citation type="journal article" date="2010" name="Proc. Natl. Acad. Sci. U.S.A.">
        <title>A Nitrospira metagenome illuminates the physiology and evolution of globally important nitrite-oxidizing bacteria.</title>
        <authorList>
            <person name="Lucker S."/>
            <person name="Wagner M."/>
            <person name="Maixner F."/>
            <person name="Pelletier E."/>
            <person name="Koch H."/>
            <person name="Vacherie B."/>
            <person name="Rattei T."/>
            <person name="Sinninghe Damste J."/>
            <person name="Spieck E."/>
            <person name="Le Paslier D."/>
            <person name="Daims H."/>
        </authorList>
    </citation>
    <scope>NUCLEOTIDE SEQUENCE [LARGE SCALE GENOMIC DNA]</scope>
</reference>
<dbReference type="KEGG" id="nde:NIDE1981"/>
<accession>D8PEP6</accession>
<dbReference type="Gene3D" id="1.20.1270.180">
    <property type="match status" value="1"/>
</dbReference>
<keyword evidence="1" id="KW-0732">Signal</keyword>
<dbReference type="AlphaFoldDB" id="D8PEP6"/>
<dbReference type="Pfam" id="PF07007">
    <property type="entry name" value="LprI"/>
    <property type="match status" value="1"/>
</dbReference>
<dbReference type="STRING" id="330214.NIDE1981"/>
<feature type="chain" id="PRO_5003119895" description="Lysozyme inhibitor LprI-like N-terminal domain-containing protein" evidence="1">
    <location>
        <begin position="25"/>
        <end position="135"/>
    </location>
</feature>
<evidence type="ECO:0000313" key="3">
    <source>
        <dbReference type="EMBL" id="CBK41705.1"/>
    </source>
</evidence>
<gene>
    <name evidence="3" type="ORF">NIDE1981</name>
</gene>
<evidence type="ECO:0000256" key="1">
    <source>
        <dbReference type="SAM" id="SignalP"/>
    </source>
</evidence>
<evidence type="ECO:0000313" key="4">
    <source>
        <dbReference type="Proteomes" id="UP000001660"/>
    </source>
</evidence>
<dbReference type="Proteomes" id="UP000001660">
    <property type="component" value="Chromosome"/>
</dbReference>